<feature type="domain" description="Histidine kinase" evidence="9">
    <location>
        <begin position="455"/>
        <end position="679"/>
    </location>
</feature>
<dbReference type="Gene3D" id="1.10.287.130">
    <property type="match status" value="1"/>
</dbReference>
<dbReference type="InterPro" id="IPR001789">
    <property type="entry name" value="Sig_transdc_resp-reg_receiver"/>
</dbReference>
<evidence type="ECO:0000256" key="6">
    <source>
        <dbReference type="PROSITE-ProRule" id="PRU00169"/>
    </source>
</evidence>
<keyword evidence="5" id="KW-0418">Kinase</keyword>
<dbReference type="Pfam" id="PF00072">
    <property type="entry name" value="Response_reg"/>
    <property type="match status" value="1"/>
</dbReference>
<dbReference type="SMART" id="SM00448">
    <property type="entry name" value="REC"/>
    <property type="match status" value="1"/>
</dbReference>
<dbReference type="InterPro" id="IPR005467">
    <property type="entry name" value="His_kinase_dom"/>
</dbReference>
<protein>
    <recommendedName>
        <fullName evidence="2">histidine kinase</fullName>
        <ecNumber evidence="2">2.7.13.3</ecNumber>
    </recommendedName>
</protein>
<feature type="transmembrane region" description="Helical" evidence="8">
    <location>
        <begin position="353"/>
        <end position="371"/>
    </location>
</feature>
<dbReference type="CDD" id="cd00082">
    <property type="entry name" value="HisKA"/>
    <property type="match status" value="1"/>
</dbReference>
<dbReference type="GO" id="GO:0000155">
    <property type="term" value="F:phosphorelay sensor kinase activity"/>
    <property type="evidence" value="ECO:0007669"/>
    <property type="project" value="InterPro"/>
</dbReference>
<evidence type="ECO:0000256" key="4">
    <source>
        <dbReference type="ARBA" id="ARBA00022679"/>
    </source>
</evidence>
<feature type="transmembrane region" description="Helical" evidence="8">
    <location>
        <begin position="322"/>
        <end position="341"/>
    </location>
</feature>
<organism evidence="11 12">
    <name type="scientific">Venturia inaequalis</name>
    <name type="common">Apple scab fungus</name>
    <dbReference type="NCBI Taxonomy" id="5025"/>
    <lineage>
        <taxon>Eukaryota</taxon>
        <taxon>Fungi</taxon>
        <taxon>Dikarya</taxon>
        <taxon>Ascomycota</taxon>
        <taxon>Pezizomycotina</taxon>
        <taxon>Dothideomycetes</taxon>
        <taxon>Pleosporomycetidae</taxon>
        <taxon>Venturiales</taxon>
        <taxon>Venturiaceae</taxon>
        <taxon>Venturia</taxon>
    </lineage>
</organism>
<evidence type="ECO:0000256" key="7">
    <source>
        <dbReference type="SAM" id="MobiDB-lite"/>
    </source>
</evidence>
<evidence type="ECO:0000313" key="12">
    <source>
        <dbReference type="Proteomes" id="UP000490939"/>
    </source>
</evidence>
<proteinExistence type="predicted"/>
<reference evidence="11 12" key="1">
    <citation type="submission" date="2019-07" db="EMBL/GenBank/DDBJ databases">
        <title>Venturia inaequalis Genome Resource.</title>
        <authorList>
            <person name="Lichtner F.J."/>
        </authorList>
    </citation>
    <scope>NUCLEOTIDE SEQUENCE [LARGE SCALE GENOMIC DNA]</scope>
    <source>
        <strain evidence="11 12">DMI_063113</strain>
    </source>
</reference>
<comment type="catalytic activity">
    <reaction evidence="1">
        <text>ATP + protein L-histidine = ADP + protein N-phospho-L-histidine.</text>
        <dbReference type="EC" id="2.7.13.3"/>
    </reaction>
</comment>
<keyword evidence="8" id="KW-0812">Transmembrane</keyword>
<feature type="region of interest" description="Disordered" evidence="7">
    <location>
        <begin position="122"/>
        <end position="237"/>
    </location>
</feature>
<accession>A0A8H3VIJ1</accession>
<feature type="transmembrane region" description="Helical" evidence="8">
    <location>
        <begin position="391"/>
        <end position="411"/>
    </location>
</feature>
<feature type="compositionally biased region" description="Polar residues" evidence="7">
    <location>
        <begin position="224"/>
        <end position="237"/>
    </location>
</feature>
<keyword evidence="4" id="KW-0808">Transferase</keyword>
<dbReference type="CDD" id="cd17546">
    <property type="entry name" value="REC_hyHK_CKI1_RcsC-like"/>
    <property type="match status" value="1"/>
</dbReference>
<dbReference type="InterPro" id="IPR005330">
    <property type="entry name" value="MHYT_dom"/>
</dbReference>
<dbReference type="SMART" id="SM00387">
    <property type="entry name" value="HATPase_c"/>
    <property type="match status" value="1"/>
</dbReference>
<dbReference type="SUPFAM" id="SSF52172">
    <property type="entry name" value="CheY-like"/>
    <property type="match status" value="1"/>
</dbReference>
<dbReference type="PROSITE" id="PS50110">
    <property type="entry name" value="RESPONSE_REGULATORY"/>
    <property type="match status" value="1"/>
</dbReference>
<feature type="transmembrane region" description="Helical" evidence="8">
    <location>
        <begin position="293"/>
        <end position="316"/>
    </location>
</feature>
<dbReference type="PRINTS" id="PR00344">
    <property type="entry name" value="BCTRLSENSOR"/>
</dbReference>
<dbReference type="SUPFAM" id="SSF55874">
    <property type="entry name" value="ATPase domain of HSP90 chaperone/DNA topoisomerase II/histidine kinase"/>
    <property type="match status" value="1"/>
</dbReference>
<evidence type="ECO:0000313" key="11">
    <source>
        <dbReference type="EMBL" id="KAE9989759.1"/>
    </source>
</evidence>
<dbReference type="Pfam" id="PF03707">
    <property type="entry name" value="MHYT"/>
    <property type="match status" value="3"/>
</dbReference>
<dbReference type="PANTHER" id="PTHR43047">
    <property type="entry name" value="TWO-COMPONENT HISTIDINE PROTEIN KINASE"/>
    <property type="match status" value="1"/>
</dbReference>
<dbReference type="InterPro" id="IPR003661">
    <property type="entry name" value="HisK_dim/P_dom"/>
</dbReference>
<dbReference type="EMBL" id="WNWR01000170">
    <property type="protein sequence ID" value="KAE9989759.1"/>
    <property type="molecule type" value="Genomic_DNA"/>
</dbReference>
<evidence type="ECO:0000256" key="5">
    <source>
        <dbReference type="ARBA" id="ARBA00022777"/>
    </source>
</evidence>
<keyword evidence="3 6" id="KW-0597">Phosphoprotein</keyword>
<dbReference type="EC" id="2.7.13.3" evidence="2"/>
<dbReference type="Gene3D" id="3.40.50.2300">
    <property type="match status" value="1"/>
</dbReference>
<dbReference type="SUPFAM" id="SSF47384">
    <property type="entry name" value="Homodimeric domain of signal transducing histidine kinase"/>
    <property type="match status" value="1"/>
</dbReference>
<evidence type="ECO:0000256" key="8">
    <source>
        <dbReference type="SAM" id="Phobius"/>
    </source>
</evidence>
<dbReference type="PROSITE" id="PS50109">
    <property type="entry name" value="HIS_KIN"/>
    <property type="match status" value="1"/>
</dbReference>
<dbReference type="Pfam" id="PF00512">
    <property type="entry name" value="HisKA"/>
    <property type="match status" value="1"/>
</dbReference>
<dbReference type="InterPro" id="IPR036097">
    <property type="entry name" value="HisK_dim/P_sf"/>
</dbReference>
<dbReference type="Pfam" id="PF02518">
    <property type="entry name" value="HATPase_c"/>
    <property type="match status" value="1"/>
</dbReference>
<dbReference type="InterPro" id="IPR003594">
    <property type="entry name" value="HATPase_dom"/>
</dbReference>
<feature type="compositionally biased region" description="Polar residues" evidence="7">
    <location>
        <begin position="132"/>
        <end position="141"/>
    </location>
</feature>
<keyword evidence="12" id="KW-1185">Reference proteome</keyword>
<keyword evidence="8" id="KW-1133">Transmembrane helix</keyword>
<feature type="transmembrane region" description="Helical" evidence="8">
    <location>
        <begin position="20"/>
        <end position="40"/>
    </location>
</feature>
<feature type="transmembrane region" description="Helical" evidence="8">
    <location>
        <begin position="52"/>
        <end position="79"/>
    </location>
</feature>
<dbReference type="InterPro" id="IPR004358">
    <property type="entry name" value="Sig_transdc_His_kin-like_C"/>
</dbReference>
<dbReference type="Gene3D" id="3.30.565.10">
    <property type="entry name" value="Histidine kinase-like ATPase, C-terminal domain"/>
    <property type="match status" value="1"/>
</dbReference>
<evidence type="ECO:0000256" key="3">
    <source>
        <dbReference type="ARBA" id="ARBA00022553"/>
    </source>
</evidence>
<feature type="compositionally biased region" description="Basic residues" evidence="7">
    <location>
        <begin position="122"/>
        <end position="131"/>
    </location>
</feature>
<evidence type="ECO:0000259" key="10">
    <source>
        <dbReference type="PROSITE" id="PS50110"/>
    </source>
</evidence>
<dbReference type="GO" id="GO:0009927">
    <property type="term" value="F:histidine phosphotransfer kinase activity"/>
    <property type="evidence" value="ECO:0007669"/>
    <property type="project" value="TreeGrafter"/>
</dbReference>
<evidence type="ECO:0000256" key="1">
    <source>
        <dbReference type="ARBA" id="ARBA00000085"/>
    </source>
</evidence>
<dbReference type="Proteomes" id="UP000490939">
    <property type="component" value="Unassembled WGS sequence"/>
</dbReference>
<keyword evidence="8" id="KW-0472">Membrane</keyword>
<dbReference type="AlphaFoldDB" id="A0A8H3VIJ1"/>
<dbReference type="GO" id="GO:0005886">
    <property type="term" value="C:plasma membrane"/>
    <property type="evidence" value="ECO:0007669"/>
    <property type="project" value="TreeGrafter"/>
</dbReference>
<feature type="transmembrane region" description="Helical" evidence="8">
    <location>
        <begin position="91"/>
        <end position="113"/>
    </location>
</feature>
<feature type="domain" description="Response regulatory" evidence="10">
    <location>
        <begin position="849"/>
        <end position="971"/>
    </location>
</feature>
<dbReference type="PANTHER" id="PTHR43047:SF66">
    <property type="entry name" value="HISKA"/>
    <property type="match status" value="1"/>
</dbReference>
<sequence length="972" mass="106815">MTMQSDRGALRPLNSTWNASLIIASIAISFLGAFTSTQLMCHARMSVRFSGVLIWSLLGSMIFGFCSIWSLHMVAMLAFEFDLLVEVDAAWTVLSSLLAVGFTFVALATDLLWDRYQERRKGPRRRTRRSSHAPSHSISQTAKDDSPNSAAPLLRENDTEDEEDADTSPAAEMESVTVAQTMGYAQSSYRSPSVSSAGRSGPSKPPNGLIPPRMPLNEEEAAGNTANPAESRTRTSSEYSLYGHTTNSSTSLGLGSAMGLIYRRSSQPAKNAFIATATLLYHGCTPRNLVKGFIWSLAVTGMHYAGILGLQIPYGYVRFNPVLVALSAVISWVVCTVAILLMGSMETHLPQQILFSVIAAAGVAAMHFTGMSATRFYSTSPPTEIRGYPPALSNAVVAIAFVTCIAANVLLAHSATMSRNKLADLVVTRKELWKTIALKENAEAAARARSDFIASASHEIRTPLHHLQGYSDLLAQTELTEEGRSLLTSIQRATKTLSLITNNVLDWSKFERDSESAYRPAAVDVRAICESIIVLLPNLDEESRVQLFVVVAPDVPKTLFMDETYIHRILMNLLSNALKFTRTGYILLSLQLSDDNLVAIVQDTGCGLDPAFIPDMWTPFKQGEVRGSARGTGLGLSIIKQLLARMKGTIDVESRYMHAEDIGPELAGTTFTVRIPLQSTMIRPPTPVSQDRPRIAILSRSMTRATASLKECWQSFGYTAEILSDVATLVRGGPWNYVWAELEYLNENTNQFNQLLRSKNLLILVPYDTQDSLESLPTLISAPNFVMLPKPLIWHTFDRRITASKHRRQSTAPSQALRFAPEIEVINENEGASEAKISKEEEAPKAKQTVLIVEDNSINQKLAKKMLVSLGYAVLSAMDGQEGVEAMLKHDSLVDVVLMDQSMPRKDGVTATREIRELEQAGKLSRRTPIIAVTAVVNTESKRLFEEAGADDFLAKPLSLDRLRDTLTLYSI</sequence>
<comment type="caution">
    <text evidence="11">The sequence shown here is derived from an EMBL/GenBank/DDBJ whole genome shotgun (WGS) entry which is preliminary data.</text>
</comment>
<name>A0A8H3VIJ1_VENIN</name>
<feature type="modified residue" description="4-aspartylphosphate" evidence="6">
    <location>
        <position position="900"/>
    </location>
</feature>
<feature type="compositionally biased region" description="Polar residues" evidence="7">
    <location>
        <begin position="177"/>
        <end position="198"/>
    </location>
</feature>
<dbReference type="InterPro" id="IPR011006">
    <property type="entry name" value="CheY-like_superfamily"/>
</dbReference>
<evidence type="ECO:0000256" key="2">
    <source>
        <dbReference type="ARBA" id="ARBA00012438"/>
    </source>
</evidence>
<gene>
    <name evidence="11" type="ORF">EG327_002308</name>
</gene>
<dbReference type="SMART" id="SM00388">
    <property type="entry name" value="HisKA"/>
    <property type="match status" value="1"/>
</dbReference>
<feature type="compositionally biased region" description="Pro residues" evidence="7">
    <location>
        <begin position="203"/>
        <end position="214"/>
    </location>
</feature>
<dbReference type="InterPro" id="IPR036890">
    <property type="entry name" value="HATPase_C_sf"/>
</dbReference>
<evidence type="ECO:0000259" key="9">
    <source>
        <dbReference type="PROSITE" id="PS50109"/>
    </source>
</evidence>